<evidence type="ECO:0000313" key="3">
    <source>
        <dbReference type="EMBL" id="TGZ81865.1"/>
    </source>
</evidence>
<protein>
    <submittedName>
        <fullName evidence="3">Uncharacterized protein</fullName>
    </submittedName>
</protein>
<sequence>MSLPPSLLRPLKRALPLHQYIKRDHLDDNLSHEYWYWSHEAAAIKYGIFFGILTLFILLLMGAWFHAKQRLKRGQAPLTYHRWLVPRSQRNGPASGPENNFSFYQSTQGAYGPGAGYSMNPMPPPPAYNPNYQQPPGYEPPAEGKGAPMAPAPAAQNPFQDPLVGPSASGGGSSSAPMEPVGDGVGRNSAYGQGGRYA</sequence>
<feature type="transmembrane region" description="Helical" evidence="2">
    <location>
        <begin position="43"/>
        <end position="65"/>
    </location>
</feature>
<keyword evidence="2" id="KW-1133">Transmembrane helix</keyword>
<keyword evidence="2" id="KW-0472">Membrane</keyword>
<keyword evidence="2" id="KW-0812">Transmembrane</keyword>
<gene>
    <name evidence="3" type="ORF">EX30DRAFT_236025</name>
</gene>
<proteinExistence type="predicted"/>
<organism evidence="3 4">
    <name type="scientific">Ascodesmis nigricans</name>
    <dbReference type="NCBI Taxonomy" id="341454"/>
    <lineage>
        <taxon>Eukaryota</taxon>
        <taxon>Fungi</taxon>
        <taxon>Dikarya</taxon>
        <taxon>Ascomycota</taxon>
        <taxon>Pezizomycotina</taxon>
        <taxon>Pezizomycetes</taxon>
        <taxon>Pezizales</taxon>
        <taxon>Ascodesmidaceae</taxon>
        <taxon>Ascodesmis</taxon>
    </lineage>
</organism>
<dbReference type="Pfam" id="PF12273">
    <property type="entry name" value="RCR"/>
    <property type="match status" value="1"/>
</dbReference>
<dbReference type="AlphaFoldDB" id="A0A4V3SIZ0"/>
<reference evidence="3 4" key="1">
    <citation type="submission" date="2019-04" db="EMBL/GenBank/DDBJ databases">
        <title>Comparative genomics and transcriptomics to analyze fruiting body development in filamentous ascomycetes.</title>
        <authorList>
            <consortium name="DOE Joint Genome Institute"/>
            <person name="Lutkenhaus R."/>
            <person name="Traeger S."/>
            <person name="Breuer J."/>
            <person name="Kuo A."/>
            <person name="Lipzen A."/>
            <person name="Pangilinan J."/>
            <person name="Dilworth D."/>
            <person name="Sandor L."/>
            <person name="Poggeler S."/>
            <person name="Barry K."/>
            <person name="Grigoriev I.V."/>
            <person name="Nowrousian M."/>
        </authorList>
    </citation>
    <scope>NUCLEOTIDE SEQUENCE [LARGE SCALE GENOMIC DNA]</scope>
    <source>
        <strain evidence="3 4">CBS 389.68</strain>
    </source>
</reference>
<name>A0A4V3SIZ0_9PEZI</name>
<dbReference type="OrthoDB" id="5400539at2759"/>
<keyword evidence="4" id="KW-1185">Reference proteome</keyword>
<feature type="region of interest" description="Disordered" evidence="1">
    <location>
        <begin position="114"/>
        <end position="198"/>
    </location>
</feature>
<evidence type="ECO:0000313" key="4">
    <source>
        <dbReference type="Proteomes" id="UP000298138"/>
    </source>
</evidence>
<evidence type="ECO:0000256" key="1">
    <source>
        <dbReference type="SAM" id="MobiDB-lite"/>
    </source>
</evidence>
<dbReference type="InParanoid" id="A0A4V3SIZ0"/>
<dbReference type="EMBL" id="ML220117">
    <property type="protein sequence ID" value="TGZ81865.1"/>
    <property type="molecule type" value="Genomic_DNA"/>
</dbReference>
<dbReference type="InterPro" id="IPR020999">
    <property type="entry name" value="Chitin_synth_reg_RCR"/>
</dbReference>
<dbReference type="Proteomes" id="UP000298138">
    <property type="component" value="Unassembled WGS sequence"/>
</dbReference>
<accession>A0A4V3SIZ0</accession>
<evidence type="ECO:0000256" key="2">
    <source>
        <dbReference type="SAM" id="Phobius"/>
    </source>
</evidence>
<feature type="compositionally biased region" description="Low complexity" evidence="1">
    <location>
        <begin position="129"/>
        <end position="158"/>
    </location>
</feature>